<organism evidence="2 3">
    <name type="scientific">Tuber borchii</name>
    <name type="common">White truffle</name>
    <dbReference type="NCBI Taxonomy" id="42251"/>
    <lineage>
        <taxon>Eukaryota</taxon>
        <taxon>Fungi</taxon>
        <taxon>Dikarya</taxon>
        <taxon>Ascomycota</taxon>
        <taxon>Pezizomycotina</taxon>
        <taxon>Pezizomycetes</taxon>
        <taxon>Pezizales</taxon>
        <taxon>Tuberaceae</taxon>
        <taxon>Tuber</taxon>
    </lineage>
</organism>
<evidence type="ECO:0000313" key="2">
    <source>
        <dbReference type="EMBL" id="PUU83589.1"/>
    </source>
</evidence>
<reference evidence="2 3" key="1">
    <citation type="submission" date="2017-04" db="EMBL/GenBank/DDBJ databases">
        <title>Draft genome sequence of Tuber borchii Vittad., a whitish edible truffle.</title>
        <authorList>
            <consortium name="DOE Joint Genome Institute"/>
            <person name="Murat C."/>
            <person name="Kuo A."/>
            <person name="Barry K.W."/>
            <person name="Clum A."/>
            <person name="Dockter R.B."/>
            <person name="Fauchery L."/>
            <person name="Iotti M."/>
            <person name="Kohler A."/>
            <person name="Labutti K."/>
            <person name="Lindquist E.A."/>
            <person name="Lipzen A."/>
            <person name="Ohm R.A."/>
            <person name="Wang M."/>
            <person name="Grigoriev I.V."/>
            <person name="Zambonelli A."/>
            <person name="Martin F.M."/>
        </authorList>
    </citation>
    <scope>NUCLEOTIDE SEQUENCE [LARGE SCALE GENOMIC DNA]</scope>
    <source>
        <strain evidence="2 3">Tbo3840</strain>
    </source>
</reference>
<dbReference type="EMBL" id="NESQ01000009">
    <property type="protein sequence ID" value="PUU83589.1"/>
    <property type="molecule type" value="Genomic_DNA"/>
</dbReference>
<dbReference type="Proteomes" id="UP000244722">
    <property type="component" value="Unassembled WGS sequence"/>
</dbReference>
<feature type="compositionally biased region" description="Basic and acidic residues" evidence="1">
    <location>
        <begin position="143"/>
        <end position="161"/>
    </location>
</feature>
<evidence type="ECO:0000256" key="1">
    <source>
        <dbReference type="SAM" id="MobiDB-lite"/>
    </source>
</evidence>
<feature type="region of interest" description="Disordered" evidence="1">
    <location>
        <begin position="128"/>
        <end position="162"/>
    </location>
</feature>
<sequence>LNSKAKAIDPDGDVLITFSSTATKLLVSSRVLSLASPLLKEVFCGSGPDIPELVQARFSDGSPSPEALEIVFCLLHFRHECVSTGISHDTLYGIALIAFRFHLVSAISPLKDREGFREECRRVILQSVGHDDNGDDNDDDYDDKEKGKEKEGEGQQEREGGLESMVAPKRVYELISKERISAIRSLLQVAEHFRDIYYSNHVKCRVHVPTPALKARDLPYLTACDARILGSLTCHHGAIGMLPVPQSPYKGISVEGLALAMKALPCVVNRGKGHGECSIVGPVARLVDEVLARLDMPMDFWSPGWRQEARTG</sequence>
<evidence type="ECO:0008006" key="4">
    <source>
        <dbReference type="Google" id="ProtNLM"/>
    </source>
</evidence>
<dbReference type="OrthoDB" id="5275938at2759"/>
<evidence type="ECO:0000313" key="3">
    <source>
        <dbReference type="Proteomes" id="UP000244722"/>
    </source>
</evidence>
<accession>A0A2T7A783</accession>
<gene>
    <name evidence="2" type="ORF">B9Z19DRAFT_1176134</name>
</gene>
<dbReference type="STRING" id="42251.A0A2T7A783"/>
<protein>
    <recommendedName>
        <fullName evidence="4">BTB domain-containing protein</fullName>
    </recommendedName>
</protein>
<name>A0A2T7A783_TUBBO</name>
<proteinExistence type="predicted"/>
<keyword evidence="3" id="KW-1185">Reference proteome</keyword>
<feature type="non-terminal residue" evidence="2">
    <location>
        <position position="1"/>
    </location>
</feature>
<dbReference type="AlphaFoldDB" id="A0A2T7A783"/>
<feature type="compositionally biased region" description="Acidic residues" evidence="1">
    <location>
        <begin position="133"/>
        <end position="142"/>
    </location>
</feature>
<comment type="caution">
    <text evidence="2">The sequence shown here is derived from an EMBL/GenBank/DDBJ whole genome shotgun (WGS) entry which is preliminary data.</text>
</comment>